<keyword evidence="4 5" id="KW-0472">Membrane</keyword>
<feature type="transmembrane region" description="Helical" evidence="5">
    <location>
        <begin position="201"/>
        <end position="225"/>
    </location>
</feature>
<keyword evidence="3 5" id="KW-1133">Transmembrane helix</keyword>
<dbReference type="InterPro" id="IPR013525">
    <property type="entry name" value="ABC2_TM"/>
</dbReference>
<organism evidence="8 9">
    <name type="scientific">Naasia lichenicola</name>
    <dbReference type="NCBI Taxonomy" id="2565933"/>
    <lineage>
        <taxon>Bacteria</taxon>
        <taxon>Bacillati</taxon>
        <taxon>Actinomycetota</taxon>
        <taxon>Actinomycetes</taxon>
        <taxon>Micrococcales</taxon>
        <taxon>Microbacteriaceae</taxon>
        <taxon>Naasia</taxon>
    </lineage>
</organism>
<evidence type="ECO:0000256" key="3">
    <source>
        <dbReference type="ARBA" id="ARBA00022989"/>
    </source>
</evidence>
<dbReference type="EMBL" id="SSSM01000003">
    <property type="protein sequence ID" value="THG31887.1"/>
    <property type="molecule type" value="Genomic_DNA"/>
</dbReference>
<dbReference type="Proteomes" id="UP000309133">
    <property type="component" value="Unassembled WGS sequence"/>
</dbReference>
<evidence type="ECO:0000256" key="5">
    <source>
        <dbReference type="SAM" id="Phobius"/>
    </source>
</evidence>
<dbReference type="AlphaFoldDB" id="A0A4V3WTG8"/>
<feature type="transmembrane region" description="Helical" evidence="5">
    <location>
        <begin position="170"/>
        <end position="194"/>
    </location>
</feature>
<dbReference type="GO" id="GO:0140359">
    <property type="term" value="F:ABC-type transporter activity"/>
    <property type="evidence" value="ECO:0007669"/>
    <property type="project" value="InterPro"/>
</dbReference>
<comment type="subcellular location">
    <subcellularLocation>
        <location evidence="1">Membrane</location>
        <topology evidence="1">Multi-pass membrane protein</topology>
    </subcellularLocation>
</comment>
<evidence type="ECO:0000259" key="6">
    <source>
        <dbReference type="Pfam" id="PF12698"/>
    </source>
</evidence>
<dbReference type="Pfam" id="PF12698">
    <property type="entry name" value="ABC2_membrane_3"/>
    <property type="match status" value="1"/>
</dbReference>
<evidence type="ECO:0000313" key="9">
    <source>
        <dbReference type="Proteomes" id="UP000309133"/>
    </source>
</evidence>
<evidence type="ECO:0000256" key="2">
    <source>
        <dbReference type="ARBA" id="ARBA00022692"/>
    </source>
</evidence>
<reference evidence="8 9" key="1">
    <citation type="submission" date="2019-04" db="EMBL/GenBank/DDBJ databases">
        <authorList>
            <person name="Jiang L."/>
        </authorList>
    </citation>
    <scope>NUCLEOTIDE SEQUENCE [LARGE SCALE GENOMIC DNA]</scope>
    <source>
        <strain evidence="8 9">YIM 131853</strain>
    </source>
</reference>
<dbReference type="OrthoDB" id="2151407at2"/>
<gene>
    <name evidence="8" type="ORF">E6C64_07545</name>
    <name evidence="7" type="ORF">E6C64_08400</name>
</gene>
<sequence>MSNATPTTANRAPAPTPWKRIPVVGLLMAVIVGVLVLAFSWPGVTSEVKDLPVAIVGPDVQVEAFTAAVDENQPGVLDLRTADDEAEARELIETRAVYGAIVLGKEPEVLTTSAGSAVVSQLLTGIAGSIQAQANAAAQAQAAASGAQAPVISVAVTDVVPLADTDPRGVGLAAASFPMVIGGMIGGIGLTLAVAGVARRLVALAIYVIAAGAVAGGILQGWLGILQGDVLVNMAALALAFLSIGGTIVGVAALVGRAGIAIGPVLFLLIGNPISSSNSPVQFLPEPWGAVGQYLPPGAGATLLRDLSYFPKADTAFPWTVLAVWAAAGVLLALVGHFRSRRYAVVESIA</sequence>
<comment type="caution">
    <text evidence="8">The sequence shown here is derived from an EMBL/GenBank/DDBJ whole genome shotgun (WGS) entry which is preliminary data.</text>
</comment>
<evidence type="ECO:0000256" key="4">
    <source>
        <dbReference type="ARBA" id="ARBA00023136"/>
    </source>
</evidence>
<keyword evidence="2 5" id="KW-0812">Transmembrane</keyword>
<feature type="transmembrane region" description="Helical" evidence="5">
    <location>
        <begin position="316"/>
        <end position="335"/>
    </location>
</feature>
<evidence type="ECO:0000313" key="7">
    <source>
        <dbReference type="EMBL" id="THG30650.1"/>
    </source>
</evidence>
<feature type="transmembrane region" description="Helical" evidence="5">
    <location>
        <begin position="258"/>
        <end position="275"/>
    </location>
</feature>
<feature type="transmembrane region" description="Helical" evidence="5">
    <location>
        <begin position="21"/>
        <end position="41"/>
    </location>
</feature>
<feature type="domain" description="ABC-2 type transporter transmembrane" evidence="6">
    <location>
        <begin position="26"/>
        <end position="198"/>
    </location>
</feature>
<proteinExistence type="predicted"/>
<evidence type="ECO:0000256" key="1">
    <source>
        <dbReference type="ARBA" id="ARBA00004141"/>
    </source>
</evidence>
<accession>A0A4V3WTG8</accession>
<dbReference type="EMBL" id="SSSM01000004">
    <property type="protein sequence ID" value="THG30650.1"/>
    <property type="molecule type" value="Genomic_DNA"/>
</dbReference>
<keyword evidence="9" id="KW-1185">Reference proteome</keyword>
<name>A0A4V3WTG8_9MICO</name>
<evidence type="ECO:0000313" key="8">
    <source>
        <dbReference type="EMBL" id="THG31887.1"/>
    </source>
</evidence>
<dbReference type="RefSeq" id="WP_136427007.1">
    <property type="nucleotide sequence ID" value="NZ_SSSM01000003.1"/>
</dbReference>
<protein>
    <submittedName>
        <fullName evidence="8">ABC transporter permease</fullName>
    </submittedName>
</protein>
<dbReference type="GO" id="GO:0016020">
    <property type="term" value="C:membrane"/>
    <property type="evidence" value="ECO:0007669"/>
    <property type="project" value="UniProtKB-SubCell"/>
</dbReference>
<feature type="transmembrane region" description="Helical" evidence="5">
    <location>
        <begin position="231"/>
        <end position="251"/>
    </location>
</feature>